<feature type="region of interest" description="Disordered" evidence="1">
    <location>
        <begin position="44"/>
        <end position="187"/>
    </location>
</feature>
<dbReference type="Proteomes" id="UP000826234">
    <property type="component" value="Unassembled WGS sequence"/>
</dbReference>
<organism evidence="2 3">
    <name type="scientific">Phrynosoma platyrhinos</name>
    <name type="common">Desert horned lizard</name>
    <dbReference type="NCBI Taxonomy" id="52577"/>
    <lineage>
        <taxon>Eukaryota</taxon>
        <taxon>Metazoa</taxon>
        <taxon>Chordata</taxon>
        <taxon>Craniata</taxon>
        <taxon>Vertebrata</taxon>
        <taxon>Euteleostomi</taxon>
        <taxon>Lepidosauria</taxon>
        <taxon>Squamata</taxon>
        <taxon>Bifurcata</taxon>
        <taxon>Unidentata</taxon>
        <taxon>Episquamata</taxon>
        <taxon>Toxicofera</taxon>
        <taxon>Iguania</taxon>
        <taxon>Phrynosomatidae</taxon>
        <taxon>Phrynosomatinae</taxon>
        <taxon>Phrynosoma</taxon>
    </lineage>
</organism>
<dbReference type="EMBL" id="JAIPUX010000439">
    <property type="protein sequence ID" value="KAH0628459.1"/>
    <property type="molecule type" value="Genomic_DNA"/>
</dbReference>
<gene>
    <name evidence="2" type="ORF">JD844_009666</name>
</gene>
<protein>
    <submittedName>
        <fullName evidence="2">Uncharacterized protein</fullName>
    </submittedName>
</protein>
<comment type="caution">
    <text evidence="2">The sequence shown here is derived from an EMBL/GenBank/DDBJ whole genome shotgun (WGS) entry which is preliminary data.</text>
</comment>
<reference evidence="2 3" key="1">
    <citation type="journal article" date="2022" name="Gigascience">
        <title>A chromosome-level genome assembly and annotation of the desert horned lizard, Phrynosoma platyrhinos, provides insight into chromosomal rearrangements among reptiles.</title>
        <authorList>
            <person name="Koochekian N."/>
            <person name="Ascanio A."/>
            <person name="Farleigh K."/>
            <person name="Card D.C."/>
            <person name="Schield D.R."/>
            <person name="Castoe T.A."/>
            <person name="Jezkova T."/>
        </authorList>
    </citation>
    <scope>NUCLEOTIDE SEQUENCE [LARGE SCALE GENOMIC DNA]</scope>
    <source>
        <strain evidence="2">NK-2021</strain>
    </source>
</reference>
<accession>A0ABQ7TG28</accession>
<name>A0ABQ7TG28_PHRPL</name>
<evidence type="ECO:0000256" key="1">
    <source>
        <dbReference type="SAM" id="MobiDB-lite"/>
    </source>
</evidence>
<evidence type="ECO:0000313" key="2">
    <source>
        <dbReference type="EMBL" id="KAH0628459.1"/>
    </source>
</evidence>
<feature type="compositionally biased region" description="Basic and acidic residues" evidence="1">
    <location>
        <begin position="98"/>
        <end position="108"/>
    </location>
</feature>
<feature type="compositionally biased region" description="Basic residues" evidence="1">
    <location>
        <begin position="74"/>
        <end position="84"/>
    </location>
</feature>
<sequence>MFGGTFPTFPFIYYYDNEHDIKRHTQRAKKRVQELQEAGLLPEVFKGPQTDNDQKGHIHKKKRKMLKEHDKRGDKHHKKLKKKCHTDSLKERKHRKEAHANIEEDFPRGGHVNTFKKSRKTNTHCNFGLSRNRGKTEIFQSSLGSAKKQKRKRKEKQRNYRSNSPARDESLFLIKQRKKKSKEQFSS</sequence>
<feature type="compositionally biased region" description="Basic residues" evidence="1">
    <location>
        <begin position="147"/>
        <end position="156"/>
    </location>
</feature>
<proteinExistence type="predicted"/>
<evidence type="ECO:0000313" key="3">
    <source>
        <dbReference type="Proteomes" id="UP000826234"/>
    </source>
</evidence>
<feature type="compositionally biased region" description="Basic residues" evidence="1">
    <location>
        <begin position="57"/>
        <end position="66"/>
    </location>
</feature>
<keyword evidence="3" id="KW-1185">Reference proteome</keyword>